<comment type="caution">
    <text evidence="2">The sequence shown here is derived from an EMBL/GenBank/DDBJ whole genome shotgun (WGS) entry which is preliminary data.</text>
</comment>
<dbReference type="PATRIC" id="fig|1938.3.peg.5848"/>
<evidence type="ECO:0000313" key="3">
    <source>
        <dbReference type="Proteomes" id="UP000037432"/>
    </source>
</evidence>
<dbReference type="EMBL" id="LFNT01000046">
    <property type="protein sequence ID" value="KMS70661.1"/>
    <property type="molecule type" value="Genomic_DNA"/>
</dbReference>
<dbReference type="AlphaFoldDB" id="A0A0J7Z3Q1"/>
<organism evidence="2 3">
    <name type="scientific">Streptomyces viridochromogenes</name>
    <dbReference type="NCBI Taxonomy" id="1938"/>
    <lineage>
        <taxon>Bacteria</taxon>
        <taxon>Bacillati</taxon>
        <taxon>Actinomycetota</taxon>
        <taxon>Actinomycetes</taxon>
        <taxon>Kitasatosporales</taxon>
        <taxon>Streptomycetaceae</taxon>
        <taxon>Streptomyces</taxon>
    </lineage>
</organism>
<feature type="region of interest" description="Disordered" evidence="1">
    <location>
        <begin position="77"/>
        <end position="106"/>
    </location>
</feature>
<proteinExistence type="predicted"/>
<evidence type="ECO:0000256" key="1">
    <source>
        <dbReference type="SAM" id="MobiDB-lite"/>
    </source>
</evidence>
<name>A0A0J7Z3Q1_STRVR</name>
<gene>
    <name evidence="2" type="ORF">ACM01_30775</name>
</gene>
<dbReference type="Proteomes" id="UP000037432">
    <property type="component" value="Unassembled WGS sequence"/>
</dbReference>
<reference evidence="2 3" key="1">
    <citation type="submission" date="2015-06" db="EMBL/GenBank/DDBJ databases">
        <authorList>
            <person name="Ju K.-S."/>
            <person name="Doroghazi J.R."/>
            <person name="Metcalf W.W."/>
        </authorList>
    </citation>
    <scope>NUCLEOTIDE SEQUENCE [LARGE SCALE GENOMIC DNA]</scope>
    <source>
        <strain evidence="2 3">NRRL 3414</strain>
    </source>
</reference>
<protein>
    <submittedName>
        <fullName evidence="2">Uncharacterized protein</fullName>
    </submittedName>
</protein>
<sequence>MGLLFAVRVVVGRRVGQVGNSPYQLRSRRHFGRYGDSTSMVKPESRARQAMALGALGLSESEARDVLLDRRDQLLSAGGGEGEAGSRRSGGPTCFSTDRLRRPARG</sequence>
<evidence type="ECO:0000313" key="2">
    <source>
        <dbReference type="EMBL" id="KMS70661.1"/>
    </source>
</evidence>
<accession>A0A0J7Z3Q1</accession>